<protein>
    <submittedName>
        <fullName evidence="1">Uncharacterized protein</fullName>
    </submittedName>
</protein>
<proteinExistence type="predicted"/>
<accession>A0A383EV84</accession>
<feature type="non-terminal residue" evidence="1">
    <location>
        <position position="1"/>
    </location>
</feature>
<gene>
    <name evidence="1" type="ORF">METZ01_LOCUS512852</name>
</gene>
<sequence length="229" mass="26535">WDIGEPYKSIQGIEPKWVYMSGCYPAIMAPTAADLIDEHSEREDEIKLALRIARVKEVTEKSSIYVPIPESAIEFSKNVLSQWLDDVAKFARSRRGIPYLADRKEHLSDLFNTELDWNQGISKEELQALHDELVERDSGYVSTYPTIAATGPFGQLQRRQLTVGPLSGHYNRFLPMKLVLRVLLNLIYAREKYEGEEEWMEEREPVYIDMLREHAIDIAVFARKWFATV</sequence>
<evidence type="ECO:0000313" key="1">
    <source>
        <dbReference type="EMBL" id="SVE59998.1"/>
    </source>
</evidence>
<name>A0A383EV84_9ZZZZ</name>
<reference evidence="1" key="1">
    <citation type="submission" date="2018-05" db="EMBL/GenBank/DDBJ databases">
        <authorList>
            <person name="Lanie J.A."/>
            <person name="Ng W.-L."/>
            <person name="Kazmierczak K.M."/>
            <person name="Andrzejewski T.M."/>
            <person name="Davidsen T.M."/>
            <person name="Wayne K.J."/>
            <person name="Tettelin H."/>
            <person name="Glass J.I."/>
            <person name="Rusch D."/>
            <person name="Podicherti R."/>
            <person name="Tsui H.-C.T."/>
            <person name="Winkler M.E."/>
        </authorList>
    </citation>
    <scope>NUCLEOTIDE SEQUENCE</scope>
</reference>
<organism evidence="1">
    <name type="scientific">marine metagenome</name>
    <dbReference type="NCBI Taxonomy" id="408172"/>
    <lineage>
        <taxon>unclassified sequences</taxon>
        <taxon>metagenomes</taxon>
        <taxon>ecological metagenomes</taxon>
    </lineage>
</organism>
<dbReference type="EMBL" id="UINC01228608">
    <property type="protein sequence ID" value="SVE59998.1"/>
    <property type="molecule type" value="Genomic_DNA"/>
</dbReference>
<feature type="non-terminal residue" evidence="1">
    <location>
        <position position="229"/>
    </location>
</feature>
<dbReference type="AlphaFoldDB" id="A0A383EV84"/>